<dbReference type="Proteomes" id="UP000663586">
    <property type="component" value="Chromosome"/>
</dbReference>
<dbReference type="KEGG" id="hara:AArcS_0780"/>
<sequence length="167" mass="18545">MTPPSRRQVLGVSAMALLAGCVDQESQPEDEHGDDDEDPDEQQNDPDEEPPSDEYLYLSAWIIEDVPASIDPIPSDDDRVDGVGLFTEVFEKLSDEDHERGTVRSAEFGEFEAVSTGEISVMSEDGKATQEAYEDLPEQSSEELPTTPYLEHEGEVISVRLTVLREE</sequence>
<accession>A0A897MN33</accession>
<dbReference type="PROSITE" id="PS51257">
    <property type="entry name" value="PROKAR_LIPOPROTEIN"/>
    <property type="match status" value="1"/>
</dbReference>
<feature type="compositionally biased region" description="Acidic residues" evidence="1">
    <location>
        <begin position="26"/>
        <end position="52"/>
    </location>
</feature>
<gene>
    <name evidence="2" type="ORF">AArcS_0780</name>
</gene>
<name>A0A897MN33_9EURY</name>
<protein>
    <submittedName>
        <fullName evidence="2">Uncharacterized protein</fullName>
    </submittedName>
</protein>
<reference evidence="2" key="1">
    <citation type="submission" date="2020-11" db="EMBL/GenBank/DDBJ databases">
        <title>Carbohydrate-dependent, anaerobic sulfur respiration: A novel catabolism in halophilic archaea.</title>
        <authorList>
            <person name="Sorokin D.Y."/>
            <person name="Messina E."/>
            <person name="Smedile F."/>
            <person name="La Cono V."/>
            <person name="Hallsworth J.E."/>
            <person name="Yakimov M.M."/>
        </authorList>
    </citation>
    <scope>NUCLEOTIDE SEQUENCE</scope>
    <source>
        <strain evidence="2">AArc-S</strain>
    </source>
</reference>
<keyword evidence="3" id="KW-1185">Reference proteome</keyword>
<organism evidence="2 3">
    <name type="scientific">Natranaeroarchaeum sulfidigenes</name>
    <dbReference type="NCBI Taxonomy" id="2784880"/>
    <lineage>
        <taxon>Archaea</taxon>
        <taxon>Methanobacteriati</taxon>
        <taxon>Methanobacteriota</taxon>
        <taxon>Stenosarchaea group</taxon>
        <taxon>Halobacteria</taxon>
        <taxon>Halobacteriales</taxon>
        <taxon>Natronoarchaeaceae</taxon>
        <taxon>Natranaeroarchaeum</taxon>
    </lineage>
</organism>
<evidence type="ECO:0000256" key="1">
    <source>
        <dbReference type="SAM" id="MobiDB-lite"/>
    </source>
</evidence>
<proteinExistence type="predicted"/>
<evidence type="ECO:0000313" key="2">
    <source>
        <dbReference type="EMBL" id="QSG02004.1"/>
    </source>
</evidence>
<evidence type="ECO:0000313" key="3">
    <source>
        <dbReference type="Proteomes" id="UP000663586"/>
    </source>
</evidence>
<dbReference type="RefSeq" id="WP_238479105.1">
    <property type="nucleotide sequence ID" value="NZ_CP064786.1"/>
</dbReference>
<feature type="compositionally biased region" description="Acidic residues" evidence="1">
    <location>
        <begin position="132"/>
        <end position="141"/>
    </location>
</feature>
<dbReference type="GeneID" id="70684164"/>
<feature type="region of interest" description="Disordered" evidence="1">
    <location>
        <begin position="115"/>
        <end position="152"/>
    </location>
</feature>
<feature type="region of interest" description="Disordered" evidence="1">
    <location>
        <begin position="20"/>
        <end position="54"/>
    </location>
</feature>
<dbReference type="EMBL" id="CP064786">
    <property type="protein sequence ID" value="QSG02004.1"/>
    <property type="molecule type" value="Genomic_DNA"/>
</dbReference>
<dbReference type="AlphaFoldDB" id="A0A897MN33"/>